<gene>
    <name evidence="3" type="ORF">EH243_05260</name>
</gene>
<keyword evidence="1" id="KW-0472">Membrane</keyword>
<dbReference type="OrthoDB" id="9780793at2"/>
<evidence type="ECO:0000259" key="2">
    <source>
        <dbReference type="Pfam" id="PF01578"/>
    </source>
</evidence>
<feature type="transmembrane region" description="Helical" evidence="1">
    <location>
        <begin position="6"/>
        <end position="28"/>
    </location>
</feature>
<dbReference type="InterPro" id="IPR052372">
    <property type="entry name" value="YpjD/HemX"/>
</dbReference>
<keyword evidence="1" id="KW-0812">Transmembrane</keyword>
<keyword evidence="4" id="KW-1185">Reference proteome</keyword>
<dbReference type="InterPro" id="IPR002541">
    <property type="entry name" value="Cyt_c_assembly"/>
</dbReference>
<feature type="transmembrane region" description="Helical" evidence="1">
    <location>
        <begin position="216"/>
        <end position="236"/>
    </location>
</feature>
<dbReference type="GO" id="GO:0017004">
    <property type="term" value="P:cytochrome complex assembly"/>
    <property type="evidence" value="ECO:0007669"/>
    <property type="project" value="InterPro"/>
</dbReference>
<organism evidence="3 4">
    <name type="scientific">Amphritea opalescens</name>
    <dbReference type="NCBI Taxonomy" id="2490544"/>
    <lineage>
        <taxon>Bacteria</taxon>
        <taxon>Pseudomonadati</taxon>
        <taxon>Pseudomonadota</taxon>
        <taxon>Gammaproteobacteria</taxon>
        <taxon>Oceanospirillales</taxon>
        <taxon>Oceanospirillaceae</taxon>
        <taxon>Amphritea</taxon>
    </lineage>
</organism>
<feature type="transmembrane region" description="Helical" evidence="1">
    <location>
        <begin position="40"/>
        <end position="59"/>
    </location>
</feature>
<sequence length="269" mass="29993">MELTSYSLMHILPAIIAIICYLTATALQWQNANGRSINHVTIRLIGVVAVISHGFSAYLDLHRPSGIHLEFFSAGSLIGWLVAGLVLLSSLRQKIDNLFIGIFPLAAITLFFTLFGLDDAVGRHYDAGLVIHILISILAYSIFTLAAFQAVLLAKQEYQLKHHITKGLLRSLPPLQTMEALLFEMIWTGLILLTLSLITGAIVFDDLFAQHLVHKTILSIFAWLLYATLLIGRHFLGWRSHKAIRWTVGGFIVLMLSFFGSKFVVELLL</sequence>
<protein>
    <submittedName>
        <fullName evidence="3">Phosphohydrolase</fullName>
    </submittedName>
</protein>
<accession>A0A430KUJ8</accession>
<evidence type="ECO:0000256" key="1">
    <source>
        <dbReference type="SAM" id="Phobius"/>
    </source>
</evidence>
<dbReference type="EMBL" id="RQXW01000003">
    <property type="protein sequence ID" value="RTE67004.1"/>
    <property type="molecule type" value="Genomic_DNA"/>
</dbReference>
<feature type="transmembrane region" description="Helical" evidence="1">
    <location>
        <begin position="243"/>
        <end position="265"/>
    </location>
</feature>
<evidence type="ECO:0000313" key="3">
    <source>
        <dbReference type="EMBL" id="RTE67004.1"/>
    </source>
</evidence>
<dbReference type="GO" id="GO:0020037">
    <property type="term" value="F:heme binding"/>
    <property type="evidence" value="ECO:0007669"/>
    <property type="project" value="InterPro"/>
</dbReference>
<feature type="transmembrane region" description="Helical" evidence="1">
    <location>
        <begin position="71"/>
        <end position="91"/>
    </location>
</feature>
<feature type="domain" description="Cytochrome c assembly protein" evidence="2">
    <location>
        <begin position="44"/>
        <end position="268"/>
    </location>
</feature>
<dbReference type="Pfam" id="PF01578">
    <property type="entry name" value="Cytochrom_C_asm"/>
    <property type="match status" value="1"/>
</dbReference>
<dbReference type="GO" id="GO:0005886">
    <property type="term" value="C:plasma membrane"/>
    <property type="evidence" value="ECO:0007669"/>
    <property type="project" value="TreeGrafter"/>
</dbReference>
<keyword evidence="1" id="KW-1133">Transmembrane helix</keyword>
<dbReference type="AlphaFoldDB" id="A0A430KUJ8"/>
<name>A0A430KUJ8_9GAMM</name>
<dbReference type="PANTHER" id="PTHR38034:SF1">
    <property type="entry name" value="INNER MEMBRANE PROTEIN YPJD"/>
    <property type="match status" value="1"/>
</dbReference>
<feature type="transmembrane region" description="Helical" evidence="1">
    <location>
        <begin position="180"/>
        <end position="204"/>
    </location>
</feature>
<dbReference type="GO" id="GO:0016787">
    <property type="term" value="F:hydrolase activity"/>
    <property type="evidence" value="ECO:0007669"/>
    <property type="project" value="UniProtKB-KW"/>
</dbReference>
<reference evidence="3 4" key="1">
    <citation type="submission" date="2018-11" db="EMBL/GenBank/DDBJ databases">
        <title>The draft genome sequence of Amphritea opalescens ANRC-JH13T.</title>
        <authorList>
            <person name="Fang Z."/>
            <person name="Zhang Y."/>
            <person name="Han X."/>
        </authorList>
    </citation>
    <scope>NUCLEOTIDE SEQUENCE [LARGE SCALE GENOMIC DNA]</scope>
    <source>
        <strain evidence="3 4">ANRC-JH13</strain>
    </source>
</reference>
<dbReference type="Proteomes" id="UP000283087">
    <property type="component" value="Unassembled WGS sequence"/>
</dbReference>
<proteinExistence type="predicted"/>
<dbReference type="PANTHER" id="PTHR38034">
    <property type="entry name" value="INNER MEMBRANE PROTEIN YPJD"/>
    <property type="match status" value="1"/>
</dbReference>
<feature type="transmembrane region" description="Helical" evidence="1">
    <location>
        <begin position="129"/>
        <end position="154"/>
    </location>
</feature>
<comment type="caution">
    <text evidence="3">The sequence shown here is derived from an EMBL/GenBank/DDBJ whole genome shotgun (WGS) entry which is preliminary data.</text>
</comment>
<evidence type="ECO:0000313" key="4">
    <source>
        <dbReference type="Proteomes" id="UP000283087"/>
    </source>
</evidence>
<keyword evidence="3" id="KW-0378">Hydrolase</keyword>
<feature type="transmembrane region" description="Helical" evidence="1">
    <location>
        <begin position="98"/>
        <end position="117"/>
    </location>
</feature>